<evidence type="ECO:0000256" key="6">
    <source>
        <dbReference type="HAMAP-Rule" id="MF_00073"/>
    </source>
</evidence>
<evidence type="ECO:0000313" key="9">
    <source>
        <dbReference type="Proteomes" id="UP000236846"/>
    </source>
</evidence>
<keyword evidence="4 6" id="KW-0805">Transcription regulation</keyword>
<dbReference type="PANTHER" id="PTHR11078">
    <property type="entry name" value="N UTILIZATION SUBSTANCE PROTEIN B-RELATED"/>
    <property type="match status" value="1"/>
</dbReference>
<accession>A0A2H0PTV9</accession>
<keyword evidence="2 6" id="KW-0889">Transcription antitermination</keyword>
<gene>
    <name evidence="6 8" type="primary">nusB</name>
    <name evidence="8" type="ORF">COV41_02775</name>
</gene>
<comment type="caution">
    <text evidence="8">The sequence shown here is derived from an EMBL/GenBank/DDBJ whole genome shotgun (WGS) entry which is preliminary data.</text>
</comment>
<dbReference type="GO" id="GO:0006353">
    <property type="term" value="P:DNA-templated transcription termination"/>
    <property type="evidence" value="ECO:0007669"/>
    <property type="project" value="UniProtKB-UniRule"/>
</dbReference>
<evidence type="ECO:0000256" key="1">
    <source>
        <dbReference type="ARBA" id="ARBA00005952"/>
    </source>
</evidence>
<evidence type="ECO:0000256" key="5">
    <source>
        <dbReference type="ARBA" id="ARBA00023163"/>
    </source>
</evidence>
<keyword evidence="5 6" id="KW-0804">Transcription</keyword>
<reference evidence="8 9" key="1">
    <citation type="submission" date="2017-09" db="EMBL/GenBank/DDBJ databases">
        <title>Depth-based differentiation of microbial function through sediment-hosted aquifers and enrichment of novel symbionts in the deep terrestrial subsurface.</title>
        <authorList>
            <person name="Probst A.J."/>
            <person name="Ladd B."/>
            <person name="Jarett J.K."/>
            <person name="Geller-Mcgrath D.E."/>
            <person name="Sieber C.M."/>
            <person name="Emerson J.B."/>
            <person name="Anantharaman K."/>
            <person name="Thomas B.C."/>
            <person name="Malmstrom R."/>
            <person name="Stieglmeier M."/>
            <person name="Klingl A."/>
            <person name="Woyke T."/>
            <person name="Ryan C.M."/>
            <person name="Banfield J.F."/>
        </authorList>
    </citation>
    <scope>NUCLEOTIDE SEQUENCE [LARGE SCALE GENOMIC DNA]</scope>
    <source>
        <strain evidence="8">CG11_big_fil_rev_8_21_14_0_20_43_10</strain>
    </source>
</reference>
<comment type="similarity">
    <text evidence="1 6">Belongs to the NusB family.</text>
</comment>
<dbReference type="NCBIfam" id="TIGR01951">
    <property type="entry name" value="nusB"/>
    <property type="match status" value="1"/>
</dbReference>
<evidence type="ECO:0000256" key="3">
    <source>
        <dbReference type="ARBA" id="ARBA00022884"/>
    </source>
</evidence>
<evidence type="ECO:0000313" key="8">
    <source>
        <dbReference type="EMBL" id="PIR25447.1"/>
    </source>
</evidence>
<dbReference type="Gene3D" id="1.10.940.10">
    <property type="entry name" value="NusB-like"/>
    <property type="match status" value="1"/>
</dbReference>
<dbReference type="Pfam" id="PF01029">
    <property type="entry name" value="NusB"/>
    <property type="match status" value="1"/>
</dbReference>
<dbReference type="EMBL" id="PCXE01000055">
    <property type="protein sequence ID" value="PIR25447.1"/>
    <property type="molecule type" value="Genomic_DNA"/>
</dbReference>
<dbReference type="InterPro" id="IPR035926">
    <property type="entry name" value="NusB-like_sf"/>
</dbReference>
<keyword evidence="3 6" id="KW-0694">RNA-binding</keyword>
<dbReference type="GO" id="GO:0003723">
    <property type="term" value="F:RNA binding"/>
    <property type="evidence" value="ECO:0007669"/>
    <property type="project" value="UniProtKB-UniRule"/>
</dbReference>
<dbReference type="InterPro" id="IPR011605">
    <property type="entry name" value="NusB_fam"/>
</dbReference>
<dbReference type="AlphaFoldDB" id="A0A2H0PTV9"/>
<sequence>MGSRHISRSIAVQTLYEFDFNLFSRGTAQRGPVSRDSWKQILKRNIAEFGQDLKETEFCTRLVAGTLEHQKKVDAIIIKAAPEWPLEKINLVDRNILRLGLYELLWGNHKEVPERVAIDEAIELAKSFGGDSSGKFINGVLGTVYREMGKLTISDHQPATRGDIKQEEEI</sequence>
<evidence type="ECO:0000259" key="7">
    <source>
        <dbReference type="Pfam" id="PF01029"/>
    </source>
</evidence>
<proteinExistence type="inferred from homology"/>
<dbReference type="Proteomes" id="UP000236846">
    <property type="component" value="Unassembled WGS sequence"/>
</dbReference>
<comment type="function">
    <text evidence="6">Involved in transcription antitermination. Required for transcription of ribosomal RNA (rRNA) genes. Binds specifically to the boxA antiterminator sequence of the ribosomal RNA (rrn) operons.</text>
</comment>
<dbReference type="PANTHER" id="PTHR11078:SF3">
    <property type="entry name" value="ANTITERMINATION NUSB DOMAIN-CONTAINING PROTEIN"/>
    <property type="match status" value="1"/>
</dbReference>
<dbReference type="SUPFAM" id="SSF48013">
    <property type="entry name" value="NusB-like"/>
    <property type="match status" value="1"/>
</dbReference>
<feature type="domain" description="NusB/RsmB/TIM44" evidence="7">
    <location>
        <begin position="6"/>
        <end position="146"/>
    </location>
</feature>
<dbReference type="GO" id="GO:0031564">
    <property type="term" value="P:transcription antitermination"/>
    <property type="evidence" value="ECO:0007669"/>
    <property type="project" value="UniProtKB-KW"/>
</dbReference>
<name>A0A2H0PTV9_9BACT</name>
<dbReference type="GO" id="GO:0005829">
    <property type="term" value="C:cytosol"/>
    <property type="evidence" value="ECO:0007669"/>
    <property type="project" value="TreeGrafter"/>
</dbReference>
<organism evidence="8 9">
    <name type="scientific">Candidatus Brennerbacteria bacterium CG11_big_fil_rev_8_21_14_0_20_43_10</name>
    <dbReference type="NCBI Taxonomy" id="1974523"/>
    <lineage>
        <taxon>Bacteria</taxon>
        <taxon>Candidatus Brenneribacteriota</taxon>
    </lineage>
</organism>
<evidence type="ECO:0000256" key="2">
    <source>
        <dbReference type="ARBA" id="ARBA00022814"/>
    </source>
</evidence>
<dbReference type="InterPro" id="IPR006027">
    <property type="entry name" value="NusB_RsmB_TIM44"/>
</dbReference>
<protein>
    <recommendedName>
        <fullName evidence="6">Transcription antitermination protein NusB</fullName>
    </recommendedName>
    <alternativeName>
        <fullName evidence="6">Antitermination factor NusB</fullName>
    </alternativeName>
</protein>
<dbReference type="HAMAP" id="MF_00073">
    <property type="entry name" value="NusB"/>
    <property type="match status" value="1"/>
</dbReference>
<evidence type="ECO:0000256" key="4">
    <source>
        <dbReference type="ARBA" id="ARBA00023015"/>
    </source>
</evidence>